<reference evidence="1 2" key="1">
    <citation type="submission" date="2019-03" db="EMBL/GenBank/DDBJ databases">
        <title>Genomic Encyclopedia of Type Strains, Phase IV (KMG-IV): sequencing the most valuable type-strain genomes for metagenomic binning, comparative biology and taxonomic classification.</title>
        <authorList>
            <person name="Goeker M."/>
        </authorList>
    </citation>
    <scope>NUCLEOTIDE SEQUENCE [LARGE SCALE GENOMIC DNA]</scope>
    <source>
        <strain evidence="1 2">DSM 24455</strain>
    </source>
</reference>
<dbReference type="EMBL" id="SOAZ01000002">
    <property type="protein sequence ID" value="TDT63403.1"/>
    <property type="molecule type" value="Genomic_DNA"/>
</dbReference>
<gene>
    <name evidence="1" type="ORF">EDD71_102165</name>
</gene>
<name>A0A4R7KTQ4_9CLOT</name>
<comment type="caution">
    <text evidence="1">The sequence shown here is derived from an EMBL/GenBank/DDBJ whole genome shotgun (WGS) entry which is preliminary data.</text>
</comment>
<organism evidence="1 2">
    <name type="scientific">Fonticella tunisiensis</name>
    <dbReference type="NCBI Taxonomy" id="1096341"/>
    <lineage>
        <taxon>Bacteria</taxon>
        <taxon>Bacillati</taxon>
        <taxon>Bacillota</taxon>
        <taxon>Clostridia</taxon>
        <taxon>Eubacteriales</taxon>
        <taxon>Clostridiaceae</taxon>
        <taxon>Fonticella</taxon>
    </lineage>
</organism>
<evidence type="ECO:0000313" key="2">
    <source>
        <dbReference type="Proteomes" id="UP000295325"/>
    </source>
</evidence>
<sequence length="88" mass="10258">MERKNYNNLDFNKLIVSIIAQAVRDYKNPRCFHENKNTELKKKQIKESAISFLKSEDCRYMCDVLNIDHKKILFKLGLEGQNGGHISA</sequence>
<keyword evidence="2" id="KW-1185">Reference proteome</keyword>
<dbReference type="RefSeq" id="WP_133627053.1">
    <property type="nucleotide sequence ID" value="NZ_SOAZ01000002.1"/>
</dbReference>
<proteinExistence type="predicted"/>
<dbReference type="AlphaFoldDB" id="A0A4R7KTQ4"/>
<dbReference type="Proteomes" id="UP000295325">
    <property type="component" value="Unassembled WGS sequence"/>
</dbReference>
<evidence type="ECO:0000313" key="1">
    <source>
        <dbReference type="EMBL" id="TDT63403.1"/>
    </source>
</evidence>
<protein>
    <submittedName>
        <fullName evidence="1">Uncharacterized protein</fullName>
    </submittedName>
</protein>
<accession>A0A4R7KTQ4</accession>